<evidence type="ECO:0000256" key="5">
    <source>
        <dbReference type="ARBA" id="ARBA00023228"/>
    </source>
</evidence>
<evidence type="ECO:0000256" key="4">
    <source>
        <dbReference type="ARBA" id="ARBA00023136"/>
    </source>
</evidence>
<protein>
    <recommendedName>
        <fullName evidence="3">BLOC-1-related complex subunit 7</fullName>
    </recommendedName>
</protein>
<dbReference type="Proteomes" id="UP000267251">
    <property type="component" value="Unassembled WGS sequence"/>
</dbReference>
<dbReference type="InterPro" id="IPR032143">
    <property type="entry name" value="BORCS7"/>
</dbReference>
<accession>A0A4P9Y544</accession>
<sequence length="151" mass="16235">MPLTSSFIRISNTSEAASSPSLASSMYTTAFSSSTATLNSLLSPAASPAPADPKAPVKGALKDRGKSLFDSMVALLEETTKDEDMREEFHRTAKSFVACDAQLRSMDHNMDLLAKTTPDALGQMDRLVESIASLKDLSNSLRTPHLVRPSM</sequence>
<gene>
    <name evidence="6" type="ORF">BJ684DRAFT_19617</name>
</gene>
<comment type="subcellular location">
    <subcellularLocation>
        <location evidence="1">Lysosome membrane</location>
    </subcellularLocation>
</comment>
<evidence type="ECO:0000256" key="1">
    <source>
        <dbReference type="ARBA" id="ARBA00004656"/>
    </source>
</evidence>
<evidence type="ECO:0000313" key="7">
    <source>
        <dbReference type="Proteomes" id="UP000267251"/>
    </source>
</evidence>
<comment type="similarity">
    <text evidence="2">Belongs to the BORCS7 family.</text>
</comment>
<keyword evidence="7" id="KW-1185">Reference proteome</keyword>
<dbReference type="AlphaFoldDB" id="A0A4P9Y544"/>
<evidence type="ECO:0000256" key="3">
    <source>
        <dbReference type="ARBA" id="ARBA00022295"/>
    </source>
</evidence>
<keyword evidence="5" id="KW-0458">Lysosome</keyword>
<proteinExistence type="inferred from homology"/>
<name>A0A4P9Y544_9FUNG</name>
<keyword evidence="4" id="KW-0472">Membrane</keyword>
<evidence type="ECO:0000313" key="6">
    <source>
        <dbReference type="EMBL" id="RKP13934.1"/>
    </source>
</evidence>
<dbReference type="EMBL" id="KZ987917">
    <property type="protein sequence ID" value="RKP13934.1"/>
    <property type="molecule type" value="Genomic_DNA"/>
</dbReference>
<evidence type="ECO:0000256" key="2">
    <source>
        <dbReference type="ARBA" id="ARBA00005433"/>
    </source>
</evidence>
<dbReference type="Pfam" id="PF16088">
    <property type="entry name" value="BORCS7"/>
    <property type="match status" value="1"/>
</dbReference>
<organism evidence="6 7">
    <name type="scientific">Piptocephalis cylindrospora</name>
    <dbReference type="NCBI Taxonomy" id="1907219"/>
    <lineage>
        <taxon>Eukaryota</taxon>
        <taxon>Fungi</taxon>
        <taxon>Fungi incertae sedis</taxon>
        <taxon>Zoopagomycota</taxon>
        <taxon>Zoopagomycotina</taxon>
        <taxon>Zoopagomycetes</taxon>
        <taxon>Zoopagales</taxon>
        <taxon>Piptocephalidaceae</taxon>
        <taxon>Piptocephalis</taxon>
    </lineage>
</organism>
<reference evidence="7" key="1">
    <citation type="journal article" date="2018" name="Nat. Microbiol.">
        <title>Leveraging single-cell genomics to expand the fungal tree of life.</title>
        <authorList>
            <person name="Ahrendt S.R."/>
            <person name="Quandt C.A."/>
            <person name="Ciobanu D."/>
            <person name="Clum A."/>
            <person name="Salamov A."/>
            <person name="Andreopoulos B."/>
            <person name="Cheng J.F."/>
            <person name="Woyke T."/>
            <person name="Pelin A."/>
            <person name="Henrissat B."/>
            <person name="Reynolds N.K."/>
            <person name="Benny G.L."/>
            <person name="Smith M.E."/>
            <person name="James T.Y."/>
            <person name="Grigoriev I.V."/>
        </authorList>
    </citation>
    <scope>NUCLEOTIDE SEQUENCE [LARGE SCALE GENOMIC DNA]</scope>
</reference>